<dbReference type="InterPro" id="IPR006076">
    <property type="entry name" value="FAD-dep_OxRdtase"/>
</dbReference>
<sequence>MGQLLSRLKVVIGTLRELDAEYHAFQKRVNLSPGLPVNEPTLPFWTVPPTNLPTRINSALPTHVDVLVIGSGITGVSCVRTLLKKGPPGLRILVLEARDVCSGATGRNGGHINPPLFHDYVQLKSEFGIESAKRIIRFRRAHLSALREAVEDIGALDYSQIRDVEKLDVYFDHDTFKEEVKALEAWRKDMPEEAADSRVVESGEASKMFQLSEDVVGVIVSPGGAAHPYRTVTTIFADLLNRYPDQLDLFTQTPCTGITSPSSVTPHYIVQTPRGTTTAHHIIHATNGWTSHLLPGMRGKVIPLRGTMTAQRPGTRLPTDTVGSRAHIFYYPVKGFDYLTQLPKRKGEDEGGELLFGGGALQAGGLVMSELGVADDGGYHLGIASHVQGALPEYFGRGNWGAESADVAKEENSAWEEGRVKAVWTGIIGISVDQQPWVGRVPSVISGRTAPPPFLTGASENAVARSLAPPGEWVSTGYTGEGMVHAWLCANALALMVLGLENEEDVHTWFPDEYRLSEKRRKKATIEQFMAEY</sequence>
<dbReference type="Proteomes" id="UP000759537">
    <property type="component" value="Unassembled WGS sequence"/>
</dbReference>
<dbReference type="Gene3D" id="3.30.9.10">
    <property type="entry name" value="D-Amino Acid Oxidase, subunit A, domain 2"/>
    <property type="match status" value="1"/>
</dbReference>
<dbReference type="InterPro" id="IPR036188">
    <property type="entry name" value="FAD/NAD-bd_sf"/>
</dbReference>
<accession>A0A9P5MWU6</accession>
<dbReference type="PANTHER" id="PTHR13847">
    <property type="entry name" value="SARCOSINE DEHYDROGENASE-RELATED"/>
    <property type="match status" value="1"/>
</dbReference>
<gene>
    <name evidence="2" type="ORF">DFH94DRAFT_852910</name>
</gene>
<dbReference type="PANTHER" id="PTHR13847:SF213">
    <property type="entry name" value="DEPENDENT OXIDOREDUCTASE, PUTATIVE-RELATED"/>
    <property type="match status" value="1"/>
</dbReference>
<dbReference type="Gene3D" id="3.50.50.60">
    <property type="entry name" value="FAD/NAD(P)-binding domain"/>
    <property type="match status" value="1"/>
</dbReference>
<dbReference type="OrthoDB" id="429143at2759"/>
<reference evidence="2" key="1">
    <citation type="submission" date="2019-10" db="EMBL/GenBank/DDBJ databases">
        <authorList>
            <consortium name="DOE Joint Genome Institute"/>
            <person name="Kuo A."/>
            <person name="Miyauchi S."/>
            <person name="Kiss E."/>
            <person name="Drula E."/>
            <person name="Kohler A."/>
            <person name="Sanchez-Garcia M."/>
            <person name="Andreopoulos B."/>
            <person name="Barry K.W."/>
            <person name="Bonito G."/>
            <person name="Buee M."/>
            <person name="Carver A."/>
            <person name="Chen C."/>
            <person name="Cichocki N."/>
            <person name="Clum A."/>
            <person name="Culley D."/>
            <person name="Crous P.W."/>
            <person name="Fauchery L."/>
            <person name="Girlanda M."/>
            <person name="Hayes R."/>
            <person name="Keri Z."/>
            <person name="LaButti K."/>
            <person name="Lipzen A."/>
            <person name="Lombard V."/>
            <person name="Magnuson J."/>
            <person name="Maillard F."/>
            <person name="Morin E."/>
            <person name="Murat C."/>
            <person name="Nolan M."/>
            <person name="Ohm R."/>
            <person name="Pangilinan J."/>
            <person name="Pereira M."/>
            <person name="Perotto S."/>
            <person name="Peter M."/>
            <person name="Riley R."/>
            <person name="Sitrit Y."/>
            <person name="Stielow B."/>
            <person name="Szollosi G."/>
            <person name="Zifcakova L."/>
            <person name="Stursova M."/>
            <person name="Spatafora J.W."/>
            <person name="Tedersoo L."/>
            <person name="Vaario L.-M."/>
            <person name="Yamada A."/>
            <person name="Yan M."/>
            <person name="Wang P."/>
            <person name="Xu J."/>
            <person name="Bruns T."/>
            <person name="Baldrian P."/>
            <person name="Vilgalys R."/>
            <person name="Henrissat B."/>
            <person name="Grigoriev I.V."/>
            <person name="Hibbett D."/>
            <person name="Nagy L.G."/>
            <person name="Martin F.M."/>
        </authorList>
    </citation>
    <scope>NUCLEOTIDE SEQUENCE</scope>
    <source>
        <strain evidence="2">Prilba</strain>
    </source>
</reference>
<evidence type="ECO:0000259" key="1">
    <source>
        <dbReference type="Pfam" id="PF01266"/>
    </source>
</evidence>
<evidence type="ECO:0000313" key="2">
    <source>
        <dbReference type="EMBL" id="KAF8480776.1"/>
    </source>
</evidence>
<dbReference type="GO" id="GO:0005737">
    <property type="term" value="C:cytoplasm"/>
    <property type="evidence" value="ECO:0007669"/>
    <property type="project" value="TreeGrafter"/>
</dbReference>
<dbReference type="EMBL" id="WHVB01000007">
    <property type="protein sequence ID" value="KAF8480776.1"/>
    <property type="molecule type" value="Genomic_DNA"/>
</dbReference>
<keyword evidence="3" id="KW-1185">Reference proteome</keyword>
<evidence type="ECO:0000313" key="3">
    <source>
        <dbReference type="Proteomes" id="UP000759537"/>
    </source>
</evidence>
<feature type="domain" description="FAD dependent oxidoreductase" evidence="1">
    <location>
        <begin position="65"/>
        <end position="494"/>
    </location>
</feature>
<protein>
    <submittedName>
        <fullName evidence="2">FAD dependent oxidoreductase</fullName>
    </submittedName>
</protein>
<reference evidence="2" key="2">
    <citation type="journal article" date="2020" name="Nat. Commun.">
        <title>Large-scale genome sequencing of mycorrhizal fungi provides insights into the early evolution of symbiotic traits.</title>
        <authorList>
            <person name="Miyauchi S."/>
            <person name="Kiss E."/>
            <person name="Kuo A."/>
            <person name="Drula E."/>
            <person name="Kohler A."/>
            <person name="Sanchez-Garcia M."/>
            <person name="Morin E."/>
            <person name="Andreopoulos B."/>
            <person name="Barry K.W."/>
            <person name="Bonito G."/>
            <person name="Buee M."/>
            <person name="Carver A."/>
            <person name="Chen C."/>
            <person name="Cichocki N."/>
            <person name="Clum A."/>
            <person name="Culley D."/>
            <person name="Crous P.W."/>
            <person name="Fauchery L."/>
            <person name="Girlanda M."/>
            <person name="Hayes R.D."/>
            <person name="Keri Z."/>
            <person name="LaButti K."/>
            <person name="Lipzen A."/>
            <person name="Lombard V."/>
            <person name="Magnuson J."/>
            <person name="Maillard F."/>
            <person name="Murat C."/>
            <person name="Nolan M."/>
            <person name="Ohm R.A."/>
            <person name="Pangilinan J."/>
            <person name="Pereira M.F."/>
            <person name="Perotto S."/>
            <person name="Peter M."/>
            <person name="Pfister S."/>
            <person name="Riley R."/>
            <person name="Sitrit Y."/>
            <person name="Stielow J.B."/>
            <person name="Szollosi G."/>
            <person name="Zifcakova L."/>
            <person name="Stursova M."/>
            <person name="Spatafora J.W."/>
            <person name="Tedersoo L."/>
            <person name="Vaario L.M."/>
            <person name="Yamada A."/>
            <person name="Yan M."/>
            <person name="Wang P."/>
            <person name="Xu J."/>
            <person name="Bruns T."/>
            <person name="Baldrian P."/>
            <person name="Vilgalys R."/>
            <person name="Dunand C."/>
            <person name="Henrissat B."/>
            <person name="Grigoriev I.V."/>
            <person name="Hibbett D."/>
            <person name="Nagy L.G."/>
            <person name="Martin F.M."/>
        </authorList>
    </citation>
    <scope>NUCLEOTIDE SEQUENCE</scope>
    <source>
        <strain evidence="2">Prilba</strain>
    </source>
</reference>
<proteinExistence type="predicted"/>
<name>A0A9P5MWU6_9AGAM</name>
<dbReference type="SUPFAM" id="SSF51905">
    <property type="entry name" value="FAD/NAD(P)-binding domain"/>
    <property type="match status" value="1"/>
</dbReference>
<dbReference type="AlphaFoldDB" id="A0A9P5MWU6"/>
<comment type="caution">
    <text evidence="2">The sequence shown here is derived from an EMBL/GenBank/DDBJ whole genome shotgun (WGS) entry which is preliminary data.</text>
</comment>
<dbReference type="Pfam" id="PF01266">
    <property type="entry name" value="DAO"/>
    <property type="match status" value="1"/>
</dbReference>
<organism evidence="2 3">
    <name type="scientific">Russula ochroleuca</name>
    <dbReference type="NCBI Taxonomy" id="152965"/>
    <lineage>
        <taxon>Eukaryota</taxon>
        <taxon>Fungi</taxon>
        <taxon>Dikarya</taxon>
        <taxon>Basidiomycota</taxon>
        <taxon>Agaricomycotina</taxon>
        <taxon>Agaricomycetes</taxon>
        <taxon>Russulales</taxon>
        <taxon>Russulaceae</taxon>
        <taxon>Russula</taxon>
    </lineage>
</organism>